<comment type="subcellular location">
    <subcellularLocation>
        <location evidence="1">Nucleus</location>
    </subcellularLocation>
</comment>
<sequence length="342" mass="38747">MGPKTSEIAAPVRSRIVTLHEKGESYREIARKVGFSFSAVRYVIKRFQATNSLGNEFRSGRPKKLNPTQERSIVRNLRKNPFRSAPSLADELASTSGITVHPETIRILLRSAGLHGRSPRKKPFISEVNRVKRLKFAKEYVNKPSSFWQTVIFSDESKFNLFGSDGRGYVWRKKNSELEAKNLLPTVKFGGGKVLVWGCMAAKGVGNLEFIEGNMTAQMYIDILRTNLKSSARKLGLQNSFRFQQDNDPKHTAHISREFLRINAPRQLVTPPQSPDMNPIENLWSLLEVAIRKRKISNKADLKRGLQTAWSEICPRVTAALVDSMPRRLQAIIDAKGMHTKY</sequence>
<organism evidence="5 7">
    <name type="scientific">Parthenolecanium corni</name>
    <dbReference type="NCBI Taxonomy" id="536013"/>
    <lineage>
        <taxon>Eukaryota</taxon>
        <taxon>Metazoa</taxon>
        <taxon>Ecdysozoa</taxon>
        <taxon>Arthropoda</taxon>
        <taxon>Hexapoda</taxon>
        <taxon>Insecta</taxon>
        <taxon>Pterygota</taxon>
        <taxon>Neoptera</taxon>
        <taxon>Paraneoptera</taxon>
        <taxon>Hemiptera</taxon>
        <taxon>Sternorrhyncha</taxon>
        <taxon>Coccoidea</taxon>
        <taxon>Coccidae</taxon>
        <taxon>Parthenolecanium</taxon>
    </lineage>
</organism>
<comment type="caution">
    <text evidence="5">The sequence shown here is derived from an EMBL/GenBank/DDBJ whole genome shotgun (WGS) entry which is preliminary data.</text>
</comment>
<evidence type="ECO:0000259" key="2">
    <source>
        <dbReference type="Pfam" id="PF01498"/>
    </source>
</evidence>
<evidence type="ECO:0000313" key="5">
    <source>
        <dbReference type="EMBL" id="KAK7576331.1"/>
    </source>
</evidence>
<dbReference type="EMBL" id="JBBCAQ010000034">
    <property type="protein sequence ID" value="KAK7580621.1"/>
    <property type="molecule type" value="Genomic_DNA"/>
</dbReference>
<proteinExistence type="predicted"/>
<reference evidence="5 7" key="1">
    <citation type="submission" date="2024-03" db="EMBL/GenBank/DDBJ databases">
        <title>Adaptation during the transition from Ophiocordyceps entomopathogen to insect associate is accompanied by gene loss and intensified selection.</title>
        <authorList>
            <person name="Ward C.M."/>
            <person name="Onetto C.A."/>
            <person name="Borneman A.R."/>
        </authorList>
    </citation>
    <scope>NUCLEOTIDE SEQUENCE [LARGE SCALE GENOMIC DNA]</scope>
    <source>
        <strain evidence="5">AWRI1</strain>
        <tissue evidence="5">Single Adult Female</tissue>
    </source>
</reference>
<dbReference type="InterPro" id="IPR036397">
    <property type="entry name" value="RNaseH_sf"/>
</dbReference>
<dbReference type="AlphaFoldDB" id="A0AAN9XZA3"/>
<dbReference type="Pfam" id="PF13518">
    <property type="entry name" value="HTH_28"/>
    <property type="match status" value="1"/>
</dbReference>
<dbReference type="PANTHER" id="PTHR23022:SF135">
    <property type="entry name" value="SI:DKEY-77F5.3"/>
    <property type="match status" value="1"/>
</dbReference>
<evidence type="ECO:0008006" key="8">
    <source>
        <dbReference type="Google" id="ProtNLM"/>
    </source>
</evidence>
<protein>
    <recommendedName>
        <fullName evidence="8">Transposase</fullName>
    </recommendedName>
</protein>
<dbReference type="InterPro" id="IPR009057">
    <property type="entry name" value="Homeodomain-like_sf"/>
</dbReference>
<dbReference type="InterPro" id="IPR055247">
    <property type="entry name" value="InsJ-like_HTH"/>
</dbReference>
<dbReference type="EMBL" id="JBBCAQ010000036">
    <property type="protein sequence ID" value="KAK7576331.1"/>
    <property type="molecule type" value="Genomic_DNA"/>
</dbReference>
<dbReference type="GO" id="GO:0015074">
    <property type="term" value="P:DNA integration"/>
    <property type="evidence" value="ECO:0007669"/>
    <property type="project" value="InterPro"/>
</dbReference>
<dbReference type="InterPro" id="IPR047655">
    <property type="entry name" value="Transpos_IS630-like"/>
</dbReference>
<name>A0AAN9XZA3_9HEMI</name>
<dbReference type="InterPro" id="IPR038717">
    <property type="entry name" value="Tc1-like_DDE_dom"/>
</dbReference>
<dbReference type="GO" id="GO:0003677">
    <property type="term" value="F:DNA binding"/>
    <property type="evidence" value="ECO:0007669"/>
    <property type="project" value="InterPro"/>
</dbReference>
<dbReference type="NCBIfam" id="NF033545">
    <property type="entry name" value="transpos_IS630"/>
    <property type="match status" value="1"/>
</dbReference>
<dbReference type="InterPro" id="IPR002492">
    <property type="entry name" value="Transposase_Tc1-like"/>
</dbReference>
<evidence type="ECO:0000256" key="1">
    <source>
        <dbReference type="ARBA" id="ARBA00004123"/>
    </source>
</evidence>
<dbReference type="Gene3D" id="3.30.420.10">
    <property type="entry name" value="Ribonuclease H-like superfamily/Ribonuclease H"/>
    <property type="match status" value="1"/>
</dbReference>
<dbReference type="Pfam" id="PF01498">
    <property type="entry name" value="HTH_Tnp_Tc3_2"/>
    <property type="match status" value="1"/>
</dbReference>
<dbReference type="GO" id="GO:0006313">
    <property type="term" value="P:DNA transposition"/>
    <property type="evidence" value="ECO:0007669"/>
    <property type="project" value="InterPro"/>
</dbReference>
<gene>
    <name evidence="6" type="ORF">V9T40_001250</name>
    <name evidence="5" type="ORF">V9T40_012617</name>
</gene>
<evidence type="ECO:0000313" key="6">
    <source>
        <dbReference type="EMBL" id="KAK7580621.1"/>
    </source>
</evidence>
<dbReference type="PANTHER" id="PTHR23022">
    <property type="entry name" value="TRANSPOSABLE ELEMENT-RELATED"/>
    <property type="match status" value="1"/>
</dbReference>
<dbReference type="Gene3D" id="1.10.10.10">
    <property type="entry name" value="Winged helix-like DNA-binding domain superfamily/Winged helix DNA-binding domain"/>
    <property type="match status" value="1"/>
</dbReference>
<dbReference type="GO" id="GO:0005634">
    <property type="term" value="C:nucleus"/>
    <property type="evidence" value="ECO:0007669"/>
    <property type="project" value="UniProtKB-SubCell"/>
</dbReference>
<feature type="domain" description="Tc1-like transposase DDE" evidence="3">
    <location>
        <begin position="151"/>
        <end position="303"/>
    </location>
</feature>
<dbReference type="InterPro" id="IPR052338">
    <property type="entry name" value="Transposase_5"/>
</dbReference>
<dbReference type="Pfam" id="PF13358">
    <property type="entry name" value="DDE_3"/>
    <property type="match status" value="1"/>
</dbReference>
<feature type="domain" description="Insertion element IS150 protein InsJ-like helix-turn-helix" evidence="4">
    <location>
        <begin position="14"/>
        <end position="63"/>
    </location>
</feature>
<feature type="domain" description="Transposase Tc1-like" evidence="2">
    <location>
        <begin position="71"/>
        <end position="142"/>
    </location>
</feature>
<evidence type="ECO:0000313" key="7">
    <source>
        <dbReference type="Proteomes" id="UP001367676"/>
    </source>
</evidence>
<keyword evidence="7" id="KW-1185">Reference proteome</keyword>
<accession>A0AAN9XZA3</accession>
<dbReference type="InterPro" id="IPR036388">
    <property type="entry name" value="WH-like_DNA-bd_sf"/>
</dbReference>
<dbReference type="SUPFAM" id="SSF46689">
    <property type="entry name" value="Homeodomain-like"/>
    <property type="match status" value="1"/>
</dbReference>
<dbReference type="Proteomes" id="UP001367676">
    <property type="component" value="Unassembled WGS sequence"/>
</dbReference>
<evidence type="ECO:0000259" key="3">
    <source>
        <dbReference type="Pfam" id="PF13358"/>
    </source>
</evidence>
<evidence type="ECO:0000259" key="4">
    <source>
        <dbReference type="Pfam" id="PF13518"/>
    </source>
</evidence>